<dbReference type="AlphaFoldDB" id="A0A158GN77"/>
<keyword evidence="2" id="KW-0808">Transferase</keyword>
<dbReference type="EMBL" id="FCNZ02000005">
    <property type="protein sequence ID" value="SAL33578.1"/>
    <property type="molecule type" value="Genomic_DNA"/>
</dbReference>
<organism evidence="2 3">
    <name type="scientific">Caballeronia telluris</name>
    <dbReference type="NCBI Taxonomy" id="326475"/>
    <lineage>
        <taxon>Bacteria</taxon>
        <taxon>Pseudomonadati</taxon>
        <taxon>Pseudomonadota</taxon>
        <taxon>Betaproteobacteria</taxon>
        <taxon>Burkholderiales</taxon>
        <taxon>Burkholderiaceae</taxon>
        <taxon>Caballeronia</taxon>
    </lineage>
</organism>
<gene>
    <name evidence="2" type="ORF">AWB66_01857</name>
</gene>
<dbReference type="InterPro" id="IPR029044">
    <property type="entry name" value="Nucleotide-diphossugar_trans"/>
</dbReference>
<dbReference type="Gene3D" id="3.90.550.10">
    <property type="entry name" value="Spore Coat Polysaccharide Biosynthesis Protein SpsA, Chain A"/>
    <property type="match status" value="1"/>
</dbReference>
<name>A0A158GN77_9BURK</name>
<evidence type="ECO:0000313" key="2">
    <source>
        <dbReference type="EMBL" id="SAL33578.1"/>
    </source>
</evidence>
<dbReference type="GO" id="GO:0016758">
    <property type="term" value="F:hexosyltransferase activity"/>
    <property type="evidence" value="ECO:0007669"/>
    <property type="project" value="UniProtKB-ARBA"/>
</dbReference>
<feature type="domain" description="Glycosyltransferase 2-like" evidence="1">
    <location>
        <begin position="7"/>
        <end position="116"/>
    </location>
</feature>
<proteinExistence type="predicted"/>
<dbReference type="PANTHER" id="PTHR22916:SF3">
    <property type="entry name" value="UDP-GLCNAC:BETAGAL BETA-1,3-N-ACETYLGLUCOSAMINYLTRANSFERASE-LIKE PROTEIN 1"/>
    <property type="match status" value="1"/>
</dbReference>
<evidence type="ECO:0000313" key="3">
    <source>
        <dbReference type="Proteomes" id="UP000054717"/>
    </source>
</evidence>
<keyword evidence="3" id="KW-1185">Reference proteome</keyword>
<accession>A0A158GN77</accession>
<dbReference type="RefSeq" id="WP_087629975.1">
    <property type="nucleotide sequence ID" value="NZ_FCNZ02000005.1"/>
</dbReference>
<dbReference type="InterPro" id="IPR001173">
    <property type="entry name" value="Glyco_trans_2-like"/>
</dbReference>
<comment type="caution">
    <text evidence="2">The sequence shown here is derived from an EMBL/GenBank/DDBJ whole genome shotgun (WGS) entry which is preliminary data.</text>
</comment>
<dbReference type="Proteomes" id="UP000054717">
    <property type="component" value="Unassembled WGS sequence"/>
</dbReference>
<dbReference type="Pfam" id="PF00535">
    <property type="entry name" value="Glycos_transf_2"/>
    <property type="match status" value="1"/>
</dbReference>
<evidence type="ECO:0000259" key="1">
    <source>
        <dbReference type="Pfam" id="PF00535"/>
    </source>
</evidence>
<protein>
    <submittedName>
        <fullName evidence="2">Glycosyl transferase group 2 family protein</fullName>
    </submittedName>
</protein>
<dbReference type="SUPFAM" id="SSF53448">
    <property type="entry name" value="Nucleotide-diphospho-sugar transferases"/>
    <property type="match status" value="1"/>
</dbReference>
<sequence>MSIPAVSIITPTANREAFLPAIAQCVMRQTVDWEWLVHDDSAQPSAFMQALSARDPRVRYFHNEGERLSIGAKRNFLIDAARAEVIAHFDDDDHYASHYLARMMGLLAEHDAELVKLSEFYMYAPQTGFFGYMDLNAKTGTHYMLGGATVEQVEFHEKLQIGADFILFYGFSYVYRRRLMKLSSFDDLDLCDDESFIKKVVAAGCTTIAVDDRDGSCLHVIHPASTSRCFSRYMIPAFMMPRIFTQYEGFPDVA</sequence>
<dbReference type="PANTHER" id="PTHR22916">
    <property type="entry name" value="GLYCOSYLTRANSFERASE"/>
    <property type="match status" value="1"/>
</dbReference>
<dbReference type="STRING" id="326475.AWB66_01857"/>
<reference evidence="2" key="1">
    <citation type="submission" date="2016-01" db="EMBL/GenBank/DDBJ databases">
        <authorList>
            <person name="Peeters Charlotte."/>
        </authorList>
    </citation>
    <scope>NUCLEOTIDE SEQUENCE</scope>
    <source>
        <strain evidence="2">LMG 22936</strain>
    </source>
</reference>